<dbReference type="PANTHER" id="PTHR10937">
    <property type="entry name" value="GLUCOSAMINE--FRUCTOSE-6-PHOSPHATE AMINOTRANSFERASE, ISOMERIZING"/>
    <property type="match status" value="1"/>
</dbReference>
<dbReference type="SUPFAM" id="SSF53697">
    <property type="entry name" value="SIS domain"/>
    <property type="match status" value="1"/>
</dbReference>
<evidence type="ECO:0000259" key="6">
    <source>
        <dbReference type="PROSITE" id="PS51278"/>
    </source>
</evidence>
<dbReference type="GO" id="GO:0097367">
    <property type="term" value="F:carbohydrate derivative binding"/>
    <property type="evidence" value="ECO:0007669"/>
    <property type="project" value="InterPro"/>
</dbReference>
<dbReference type="PANTHER" id="PTHR10937:SF0">
    <property type="entry name" value="GLUTAMINE--FRUCTOSE-6-PHOSPHATE TRANSAMINASE (ISOMERIZING)"/>
    <property type="match status" value="1"/>
</dbReference>
<dbReference type="Gramene" id="KCW59009">
    <property type="protein sequence ID" value="KCW59009"/>
    <property type="gene ID" value="EUGRSUZ_H01634"/>
</dbReference>
<keyword evidence="4" id="KW-0808">Transferase</keyword>
<dbReference type="Gene3D" id="3.40.50.10490">
    <property type="entry name" value="Glucose-6-phosphate isomerase like protein, domain 1"/>
    <property type="match status" value="3"/>
</dbReference>
<organism evidence="7">
    <name type="scientific">Eucalyptus grandis</name>
    <name type="common">Flooded gum</name>
    <dbReference type="NCBI Taxonomy" id="71139"/>
    <lineage>
        <taxon>Eukaryota</taxon>
        <taxon>Viridiplantae</taxon>
        <taxon>Streptophyta</taxon>
        <taxon>Embryophyta</taxon>
        <taxon>Tracheophyta</taxon>
        <taxon>Spermatophyta</taxon>
        <taxon>Magnoliopsida</taxon>
        <taxon>eudicotyledons</taxon>
        <taxon>Gunneridae</taxon>
        <taxon>Pentapetalae</taxon>
        <taxon>rosids</taxon>
        <taxon>malvids</taxon>
        <taxon>Myrtales</taxon>
        <taxon>Myrtaceae</taxon>
        <taxon>Myrtoideae</taxon>
        <taxon>Eucalypteae</taxon>
        <taxon>Eucalyptus</taxon>
    </lineage>
</organism>
<dbReference type="STRING" id="71139.A0A059AZ42"/>
<dbReference type="PROSITE" id="PS51278">
    <property type="entry name" value="GATASE_TYPE_2"/>
    <property type="match status" value="1"/>
</dbReference>
<gene>
    <name evidence="7" type="ORF">EUGRSUZ_H01634</name>
</gene>
<accession>A0A059AZ42</accession>
<evidence type="ECO:0000313" key="7">
    <source>
        <dbReference type="EMBL" id="KCW59009.1"/>
    </source>
</evidence>
<dbReference type="InParanoid" id="A0A059AZ42"/>
<sequence length="438" mass="47874">MQMLSLLLDLNLEESFLTHAGIVHTQSATHGVPAPRNSHPQSSNAENEFLVVHNGVVTNHELAKYVFDQSNEDSGDTTVTFSQVVLEVKELTEESSKGSLFHDDKYPSQNGNPRELFLSSDANALVEHTRTVLVIEDGEVVDLKDGGLSILKFDGDKGKRGVLSRPASVQCALSVLEMEVEQINKGNYKHYMQKEIHEQPESLTTTMRGRLIRGGTCKAKTVLLGGLKDHLKTIRRSQRIVYIGCGTRIPVTMEIASDLLDRQGPIYREDTAAFNGALCVGITNTVGSAIASNTHCGGVHINAGAEIGVASTNAYSQIVVMAMLALAIGGDAISNQVRREAIIDCLFDLPNMYKVREVLKLDQEMKDLAKLLVAEQSLLMFGTGYNYATDAAAVSLCGACRVIEVPQLLAYHLLVLRGYNVDQPRKPCKECDDRVEAF</sequence>
<reference evidence="7" key="1">
    <citation type="submission" date="2013-07" db="EMBL/GenBank/DDBJ databases">
        <title>The genome of Eucalyptus grandis.</title>
        <authorList>
            <person name="Schmutz J."/>
            <person name="Hayes R."/>
            <person name="Myburg A."/>
            <person name="Tuskan G."/>
            <person name="Grattapaglia D."/>
            <person name="Rokhsar D.S."/>
        </authorList>
    </citation>
    <scope>NUCLEOTIDE SEQUENCE</scope>
    <source>
        <tissue evidence="7">Leaf extractions</tissue>
    </source>
</reference>
<protein>
    <recommendedName>
        <fullName evidence="2">glutamine--fructose-6-phosphate transaminase (isomerizing)</fullName>
        <ecNumber evidence="2">2.6.1.16</ecNumber>
    </recommendedName>
</protein>
<dbReference type="CDD" id="cd05008">
    <property type="entry name" value="SIS_GlmS_GlmD_1"/>
    <property type="match status" value="1"/>
</dbReference>
<comment type="catalytic activity">
    <reaction evidence="1">
        <text>D-fructose 6-phosphate + L-glutamine = D-glucosamine 6-phosphate + L-glutamate</text>
        <dbReference type="Rhea" id="RHEA:13237"/>
        <dbReference type="ChEBI" id="CHEBI:29985"/>
        <dbReference type="ChEBI" id="CHEBI:58359"/>
        <dbReference type="ChEBI" id="CHEBI:58725"/>
        <dbReference type="ChEBI" id="CHEBI:61527"/>
        <dbReference type="EC" id="2.6.1.16"/>
    </reaction>
</comment>
<dbReference type="EC" id="2.6.1.16" evidence="2"/>
<dbReference type="GO" id="GO:0006487">
    <property type="term" value="P:protein N-linked glycosylation"/>
    <property type="evidence" value="ECO:0000318"/>
    <property type="project" value="GO_Central"/>
</dbReference>
<dbReference type="GO" id="GO:0004360">
    <property type="term" value="F:glutamine-fructose-6-phosphate transaminase (isomerizing) activity"/>
    <property type="evidence" value="ECO:0000318"/>
    <property type="project" value="GO_Central"/>
</dbReference>
<dbReference type="InterPro" id="IPR017932">
    <property type="entry name" value="GATase_2_dom"/>
</dbReference>
<keyword evidence="3" id="KW-0032">Aminotransferase</keyword>
<dbReference type="Gene3D" id="3.60.20.10">
    <property type="entry name" value="Glutamine Phosphoribosylpyrophosphate, subunit 1, domain 1"/>
    <property type="match status" value="1"/>
</dbReference>
<dbReference type="GO" id="GO:0006047">
    <property type="term" value="P:UDP-N-acetylglucosamine metabolic process"/>
    <property type="evidence" value="ECO:0000318"/>
    <property type="project" value="GO_Central"/>
</dbReference>
<dbReference type="OMA" id="HTQSATH"/>
<feature type="domain" description="Glutamine amidotransferase type-2" evidence="6">
    <location>
        <begin position="1"/>
        <end position="146"/>
    </location>
</feature>
<keyword evidence="5" id="KW-0315">Glutamine amidotransferase</keyword>
<evidence type="ECO:0000256" key="2">
    <source>
        <dbReference type="ARBA" id="ARBA00012916"/>
    </source>
</evidence>
<proteinExistence type="predicted"/>
<evidence type="ECO:0000256" key="4">
    <source>
        <dbReference type="ARBA" id="ARBA00022679"/>
    </source>
</evidence>
<dbReference type="AlphaFoldDB" id="A0A059AZ42"/>
<dbReference type="InterPro" id="IPR046348">
    <property type="entry name" value="SIS_dom_sf"/>
</dbReference>
<dbReference type="InterPro" id="IPR029055">
    <property type="entry name" value="Ntn_hydrolases_N"/>
</dbReference>
<dbReference type="GO" id="GO:0006002">
    <property type="term" value="P:fructose 6-phosphate metabolic process"/>
    <property type="evidence" value="ECO:0000318"/>
    <property type="project" value="GO_Central"/>
</dbReference>
<evidence type="ECO:0000256" key="1">
    <source>
        <dbReference type="ARBA" id="ARBA00001031"/>
    </source>
</evidence>
<evidence type="ECO:0000256" key="3">
    <source>
        <dbReference type="ARBA" id="ARBA00022576"/>
    </source>
</evidence>
<dbReference type="SUPFAM" id="SSF56235">
    <property type="entry name" value="N-terminal nucleophile aminohydrolases (Ntn hydrolases)"/>
    <property type="match status" value="1"/>
</dbReference>
<evidence type="ECO:0000256" key="5">
    <source>
        <dbReference type="ARBA" id="ARBA00022962"/>
    </source>
</evidence>
<dbReference type="InterPro" id="IPR035466">
    <property type="entry name" value="GlmS/AgaS_SIS"/>
</dbReference>
<name>A0A059AZ42_EUCGR</name>
<dbReference type="EMBL" id="KK198760">
    <property type="protein sequence ID" value="KCW59009.1"/>
    <property type="molecule type" value="Genomic_DNA"/>
</dbReference>